<gene>
    <name evidence="1" type="ORF">PYW08_008478</name>
</gene>
<keyword evidence="2" id="KW-1185">Reference proteome</keyword>
<organism evidence="1 2">
    <name type="scientific">Mythimna loreyi</name>
    <dbReference type="NCBI Taxonomy" id="667449"/>
    <lineage>
        <taxon>Eukaryota</taxon>
        <taxon>Metazoa</taxon>
        <taxon>Ecdysozoa</taxon>
        <taxon>Arthropoda</taxon>
        <taxon>Hexapoda</taxon>
        <taxon>Insecta</taxon>
        <taxon>Pterygota</taxon>
        <taxon>Neoptera</taxon>
        <taxon>Endopterygota</taxon>
        <taxon>Lepidoptera</taxon>
        <taxon>Glossata</taxon>
        <taxon>Ditrysia</taxon>
        <taxon>Noctuoidea</taxon>
        <taxon>Noctuidae</taxon>
        <taxon>Noctuinae</taxon>
        <taxon>Hadenini</taxon>
        <taxon>Mythimna</taxon>
    </lineage>
</organism>
<evidence type="ECO:0000313" key="2">
    <source>
        <dbReference type="Proteomes" id="UP001231649"/>
    </source>
</evidence>
<protein>
    <submittedName>
        <fullName evidence="1">Uncharacterized protein</fullName>
    </submittedName>
</protein>
<dbReference type="EMBL" id="CM056797">
    <property type="protein sequence ID" value="KAJ8713174.1"/>
    <property type="molecule type" value="Genomic_DNA"/>
</dbReference>
<accession>A0ACC2QC45</accession>
<sequence length="263" mass="29428">MLGGNALVRKVVEPVRQGDVAGVRYYWRLCHLVVTFVEGECRLMSLERDFVAWTGRQSVSCIHASGPVWLRSQKFIKMLCSTLFLVSLALVSGDVSHLLETTTTPEPPPKPYLFSYTAGRFPGHADRQHTEVSDGSGIVKGSFSYVDPNQKVRTVDYVADKQGFHPVLSDPLPEHPTDSESVANAKNRHFQLYAKIAEDHATHPHPELSVLNAPHETVAVAQARAKHAELFRVIAEQHARIAAERELLLREEEEKQHLQELGQ</sequence>
<comment type="caution">
    <text evidence="1">The sequence shown here is derived from an EMBL/GenBank/DDBJ whole genome shotgun (WGS) entry which is preliminary data.</text>
</comment>
<evidence type="ECO:0000313" key="1">
    <source>
        <dbReference type="EMBL" id="KAJ8713174.1"/>
    </source>
</evidence>
<name>A0ACC2QC45_9NEOP</name>
<reference evidence="1" key="1">
    <citation type="submission" date="2023-03" db="EMBL/GenBank/DDBJ databases">
        <title>Chromosome-level genomes of two armyworms, Mythimna separata and Mythimna loreyi, provide insights into the biosynthesis and reception of sex pheromones.</title>
        <authorList>
            <person name="Zhao H."/>
        </authorList>
    </citation>
    <scope>NUCLEOTIDE SEQUENCE</scope>
    <source>
        <strain evidence="1">BeijingLab</strain>
    </source>
</reference>
<proteinExistence type="predicted"/>
<dbReference type="Proteomes" id="UP001231649">
    <property type="component" value="Chromosome 21"/>
</dbReference>